<dbReference type="HOGENOM" id="CLU_1142224_0_0_0"/>
<evidence type="ECO:0000313" key="2">
    <source>
        <dbReference type="EMBL" id="ADI37923.1"/>
    </source>
</evidence>
<proteinExistence type="predicted"/>
<dbReference type="Proteomes" id="UP000001505">
    <property type="component" value="Chromosome"/>
</dbReference>
<keyword evidence="1" id="KW-1133">Transmembrane helix</keyword>
<evidence type="ECO:0000313" key="3">
    <source>
        <dbReference type="Proteomes" id="UP000001505"/>
    </source>
</evidence>
<dbReference type="EMBL" id="CP001928">
    <property type="protein sequence ID" value="ADI37923.1"/>
    <property type="molecule type" value="Genomic_DNA"/>
</dbReference>
<dbReference type="KEGG" id="wch:wcw_0553"/>
<dbReference type="AlphaFoldDB" id="D6YUW2"/>
<dbReference type="RefSeq" id="WP_013181648.1">
    <property type="nucleotide sequence ID" value="NC_014225.1"/>
</dbReference>
<sequence>MSTNLEGHSPFAPYLPYIIPPVSAGASIIPVFRGFIIKSAQQLGKPAPRMTVFRGLWEGLRASPTIGAVIGAQLVIQEIAEKKLFTPPIEGQQPSLLSMLVSSAFVGTLSAPGLAVFNGQSMGKSLMQSLKGLSLLQTAAIVARETCFLLSIRISDPVSNHMKNKFGDHPSVIYGSTFFSAAFGSLISHPADTALTCWQKGIQVNNLSHAMKGGPVKALAVGSFAVAYKITKEALTILLSTQK</sequence>
<keyword evidence="1" id="KW-0472">Membrane</keyword>
<name>D6YUW2_WADCW</name>
<accession>D6YUW2</accession>
<feature type="transmembrane region" description="Helical" evidence="1">
    <location>
        <begin position="56"/>
        <end position="76"/>
    </location>
</feature>
<protein>
    <submittedName>
        <fullName evidence="2">Putative membrane protein</fullName>
    </submittedName>
</protein>
<feature type="transmembrane region" description="Helical" evidence="1">
    <location>
        <begin position="14"/>
        <end position="36"/>
    </location>
</feature>
<keyword evidence="1" id="KW-0812">Transmembrane</keyword>
<dbReference type="OrthoDB" id="22899at2"/>
<gene>
    <name evidence="2" type="ordered locus">wcw_0553</name>
</gene>
<evidence type="ECO:0000256" key="1">
    <source>
        <dbReference type="SAM" id="Phobius"/>
    </source>
</evidence>
<dbReference type="STRING" id="716544.wcw_0553"/>
<organism evidence="2 3">
    <name type="scientific">Waddlia chondrophila (strain ATCC VR-1470 / WSU 86-1044)</name>
    <dbReference type="NCBI Taxonomy" id="716544"/>
    <lineage>
        <taxon>Bacteria</taxon>
        <taxon>Pseudomonadati</taxon>
        <taxon>Chlamydiota</taxon>
        <taxon>Chlamydiia</taxon>
        <taxon>Parachlamydiales</taxon>
        <taxon>Waddliaceae</taxon>
        <taxon>Waddlia</taxon>
    </lineage>
</organism>
<keyword evidence="3" id="KW-1185">Reference proteome</keyword>
<feature type="transmembrane region" description="Helical" evidence="1">
    <location>
        <begin position="96"/>
        <end position="117"/>
    </location>
</feature>
<dbReference type="eggNOG" id="ENOG50342EU">
    <property type="taxonomic scope" value="Bacteria"/>
</dbReference>
<reference evidence="2 3" key="1">
    <citation type="journal article" date="2010" name="PLoS ONE">
        <title>The Waddlia genome: a window into chlamydial biology.</title>
        <authorList>
            <person name="Bertelli C."/>
            <person name="Collyn F."/>
            <person name="Croxatto A."/>
            <person name="Ruckert C."/>
            <person name="Polkinghorne A."/>
            <person name="Kebbi-Beghdadi C."/>
            <person name="Goesmann A."/>
            <person name="Vaughan L."/>
            <person name="Greub G."/>
        </authorList>
    </citation>
    <scope>NUCLEOTIDE SEQUENCE [LARGE SCALE GENOMIC DNA]</scope>
    <source>
        <strain evidence="3">ATCC VR-1470 / WSU 86-1044</strain>
    </source>
</reference>